<evidence type="ECO:0000313" key="3">
    <source>
        <dbReference type="Proteomes" id="UP000610594"/>
    </source>
</evidence>
<sequence>MSVHLFGIRHHGPGCARSLAQALQALQPDCILIEGPPEADELIAFAADPALKPPVALLVYVPATPQRAVFYPFAEFSPEWQAMRYATANGVPVRFCDLPQTHRLAEEEVAEAAPAGTGEDEDKDEGADQDAAVQAPPGTGTDTEALHQDPLHWLAHAAGFSDTDTWWEHLVEQRADSLDLFAAIAEMMSTVRTDIAAPPDLREQQREAWMRNAIRLAEKQGHQRIAVVCGAYHVPALASMPSAKSDNDLLKGLPKVKLAATWTPWSYGRLAFRSGYGAGVSAPGWYHHLWNHPAQASLYWLTDVAMLLRKHDLDASSASIIEAVRLADTLAAMRERPRAGLSELQEAVRAVFCYDSDAPLRLIHDALLINDRLGEVPEGVPTLPLSQDVQTQQKRLRLPVKADHSQLELDLRQPAHLEKSVLLHRLALLGVEWGRAERVTGKSGTFHEWWRLAWEPEFAIRLIEANVWGGTVEAAATGKAVSQANEATTLPELTALIEQVLLADLPRAVDLLMRRIQEVGALTPDVGFMLAALPPLAGVLRYGSVRGTDTSAIGQVVDGLVTRACIALPFGVLGMADEPAAVLVKQLIAADRAIRLIQDNALLEAWFDALDQVAGNELSHPLISGRCARILSEQGHWDQERTARALALRCSHASAPLASGNWLEGFLQGSAALLLHNDSLWTLVNTWINGLDADSFVELLPLLRRTFGAFEAPERRQLSERAGSAGGAVGIAASGGNIDEARARLVLPVLGMILGASAVTPASTTQAHHGA</sequence>
<dbReference type="Pfam" id="PF18934">
    <property type="entry name" value="DUF5682"/>
    <property type="match status" value="1"/>
</dbReference>
<dbReference type="PANTHER" id="PTHR30634">
    <property type="entry name" value="OUTER MEMBRANE LOLAB LIPOPROTEIN INSERTION APPARATUS"/>
    <property type="match status" value="1"/>
</dbReference>
<dbReference type="Proteomes" id="UP000610594">
    <property type="component" value="Unassembled WGS sequence"/>
</dbReference>
<dbReference type="PANTHER" id="PTHR30634:SF14">
    <property type="match status" value="1"/>
</dbReference>
<evidence type="ECO:0000256" key="1">
    <source>
        <dbReference type="SAM" id="MobiDB-lite"/>
    </source>
</evidence>
<evidence type="ECO:0000313" key="2">
    <source>
        <dbReference type="EMBL" id="NHZ62689.1"/>
    </source>
</evidence>
<keyword evidence="3" id="KW-1185">Reference proteome</keyword>
<gene>
    <name evidence="2" type="ORF">F1735_10295</name>
</gene>
<dbReference type="EMBL" id="WHJF01000021">
    <property type="protein sequence ID" value="NHZ62689.1"/>
    <property type="molecule type" value="Genomic_DNA"/>
</dbReference>
<dbReference type="InterPro" id="IPR043737">
    <property type="entry name" value="DUF5682"/>
</dbReference>
<comment type="caution">
    <text evidence="2">The sequence shown here is derived from an EMBL/GenBank/DDBJ whole genome shotgun (WGS) entry which is preliminary data.</text>
</comment>
<feature type="compositionally biased region" description="Acidic residues" evidence="1">
    <location>
        <begin position="118"/>
        <end position="128"/>
    </location>
</feature>
<feature type="region of interest" description="Disordered" evidence="1">
    <location>
        <begin position="108"/>
        <end position="145"/>
    </location>
</feature>
<proteinExistence type="predicted"/>
<dbReference type="InterPro" id="IPR050458">
    <property type="entry name" value="LolB"/>
</dbReference>
<protein>
    <submittedName>
        <fullName evidence="2">Uncharacterized protein</fullName>
    </submittedName>
</protein>
<accession>A0ABX0MTQ6</accession>
<reference evidence="2 3" key="1">
    <citation type="submission" date="2019-10" db="EMBL/GenBank/DDBJ databases">
        <title>Taxonomy of Antarctic Massilia spp.: description of Massilia rubra sp. nov., Massilia aquatica sp. nov., Massilia mucilaginosa sp. nov., Massilia frigida sp. nov. isolated from streams, lakes and regoliths.</title>
        <authorList>
            <person name="Holochova P."/>
            <person name="Sedlacek I."/>
            <person name="Kralova S."/>
            <person name="Maslanova I."/>
            <person name="Busse H.-J."/>
            <person name="Stankova E."/>
            <person name="Vrbovska V."/>
            <person name="Kovarovic V."/>
            <person name="Bartak M."/>
            <person name="Svec P."/>
            <person name="Pantucek R."/>
        </authorList>
    </citation>
    <scope>NUCLEOTIDE SEQUENCE [LARGE SCALE GENOMIC DNA]</scope>
    <source>
        <strain evidence="2 3">CCM 8694</strain>
    </source>
</reference>
<dbReference type="RefSeq" id="WP_167236853.1">
    <property type="nucleotide sequence ID" value="NZ_WHJF01000021.1"/>
</dbReference>
<organism evidence="2 3">
    <name type="scientific">Massilia genomosp. 1</name>
    <dbReference type="NCBI Taxonomy" id="2609280"/>
    <lineage>
        <taxon>Bacteria</taxon>
        <taxon>Pseudomonadati</taxon>
        <taxon>Pseudomonadota</taxon>
        <taxon>Betaproteobacteria</taxon>
        <taxon>Burkholderiales</taxon>
        <taxon>Oxalobacteraceae</taxon>
        <taxon>Telluria group</taxon>
        <taxon>Massilia</taxon>
    </lineage>
</organism>
<name>A0ABX0MTQ6_9BURK</name>